<evidence type="ECO:0000259" key="2">
    <source>
        <dbReference type="PROSITE" id="PS50102"/>
    </source>
</evidence>
<proteinExistence type="predicted"/>
<dbReference type="Proteomes" id="UP000289340">
    <property type="component" value="Chromosome 3"/>
</dbReference>
<dbReference type="PANTHER" id="PTHR14738:SF32">
    <property type="entry name" value="RNA BINDING (RRM_RBD_RNP MOTIFS) FAMILY PROTEIN"/>
    <property type="match status" value="1"/>
</dbReference>
<dbReference type="InterPro" id="IPR040366">
    <property type="entry name" value="Nab2/ZC3H14"/>
</dbReference>
<dbReference type="SUPFAM" id="SSF54928">
    <property type="entry name" value="RNA-binding domain, RBD"/>
    <property type="match status" value="1"/>
</dbReference>
<protein>
    <submittedName>
        <fullName evidence="3">Embryonic polyadenylate-binding protein 2</fullName>
    </submittedName>
</protein>
<accession>A0A445LAL2</accession>
<dbReference type="FunFam" id="3.30.70.330:FF:000616">
    <property type="entry name" value="RNA binding (RRM/RBD/RNP motifs) family protein"/>
    <property type="match status" value="1"/>
</dbReference>
<dbReference type="InterPro" id="IPR012677">
    <property type="entry name" value="Nucleotide-bd_a/b_plait_sf"/>
</dbReference>
<dbReference type="Gene3D" id="3.30.70.330">
    <property type="match status" value="1"/>
</dbReference>
<reference evidence="3 4" key="1">
    <citation type="submission" date="2018-09" db="EMBL/GenBank/DDBJ databases">
        <title>A high-quality reference genome of wild soybean provides a powerful tool to mine soybean genomes.</title>
        <authorList>
            <person name="Xie M."/>
            <person name="Chung C.Y.L."/>
            <person name="Li M.-W."/>
            <person name="Wong F.-L."/>
            <person name="Chan T.-F."/>
            <person name="Lam H.-M."/>
        </authorList>
    </citation>
    <scope>NUCLEOTIDE SEQUENCE [LARGE SCALE GENOMIC DNA]</scope>
    <source>
        <strain evidence="4">cv. W05</strain>
        <tissue evidence="3">Hypocotyl of etiolated seedlings</tissue>
    </source>
</reference>
<evidence type="ECO:0000313" key="3">
    <source>
        <dbReference type="EMBL" id="RZC20128.1"/>
    </source>
</evidence>
<dbReference type="InterPro" id="IPR035979">
    <property type="entry name" value="RBD_domain_sf"/>
</dbReference>
<dbReference type="PANTHER" id="PTHR14738">
    <property type="entry name" value="ZINC FINGER CCCH DOMAIN-CONTAINING PROTEIN 14"/>
    <property type="match status" value="1"/>
</dbReference>
<gene>
    <name evidence="3" type="ORF">D0Y65_006815</name>
</gene>
<name>A0A445LAL2_GLYSO</name>
<feature type="domain" description="RRM" evidence="2">
    <location>
        <begin position="61"/>
        <end position="133"/>
    </location>
</feature>
<comment type="caution">
    <text evidence="3">The sequence shown here is derived from an EMBL/GenBank/DDBJ whole genome shotgun (WGS) entry which is preliminary data.</text>
</comment>
<dbReference type="SMART" id="SM00360">
    <property type="entry name" value="RRM"/>
    <property type="match status" value="1"/>
</dbReference>
<keyword evidence="4" id="KW-1185">Reference proteome</keyword>
<dbReference type="GO" id="GO:0005737">
    <property type="term" value="C:cytoplasm"/>
    <property type="evidence" value="ECO:0007669"/>
    <property type="project" value="TreeGrafter"/>
</dbReference>
<dbReference type="PROSITE" id="PS50102">
    <property type="entry name" value="RRM"/>
    <property type="match status" value="1"/>
</dbReference>
<dbReference type="GO" id="GO:0008143">
    <property type="term" value="F:poly(A) binding"/>
    <property type="evidence" value="ECO:0007669"/>
    <property type="project" value="InterPro"/>
</dbReference>
<keyword evidence="1" id="KW-0694">RNA-binding</keyword>
<dbReference type="GO" id="GO:0005634">
    <property type="term" value="C:nucleus"/>
    <property type="evidence" value="ECO:0007669"/>
    <property type="project" value="TreeGrafter"/>
</dbReference>
<sequence>MRQITWLATLLNFKNLHLRLNNLTQLQANPALDVQKEFSKAHLTASGSNVVGRPSEDVDSRTIFVSNVHFAATKDGLSRHFNRFGEVLKVIIVTDAATGQPKGAAYVEFMRKEAANNALSLDNTSFMSRILKVFITFWFSQVIYMFSPSQLYI</sequence>
<evidence type="ECO:0000256" key="1">
    <source>
        <dbReference type="PROSITE-ProRule" id="PRU00176"/>
    </source>
</evidence>
<evidence type="ECO:0000313" key="4">
    <source>
        <dbReference type="Proteomes" id="UP000289340"/>
    </source>
</evidence>
<dbReference type="EMBL" id="QZWG01000003">
    <property type="protein sequence ID" value="RZC20128.1"/>
    <property type="molecule type" value="Genomic_DNA"/>
</dbReference>
<dbReference type="AlphaFoldDB" id="A0A445LAL2"/>
<dbReference type="InterPro" id="IPR000504">
    <property type="entry name" value="RRM_dom"/>
</dbReference>
<dbReference type="GO" id="GO:0043488">
    <property type="term" value="P:regulation of mRNA stability"/>
    <property type="evidence" value="ECO:0007669"/>
    <property type="project" value="InterPro"/>
</dbReference>
<dbReference type="Pfam" id="PF00076">
    <property type="entry name" value="RRM_1"/>
    <property type="match status" value="1"/>
</dbReference>
<organism evidence="3 4">
    <name type="scientific">Glycine soja</name>
    <name type="common">Wild soybean</name>
    <dbReference type="NCBI Taxonomy" id="3848"/>
    <lineage>
        <taxon>Eukaryota</taxon>
        <taxon>Viridiplantae</taxon>
        <taxon>Streptophyta</taxon>
        <taxon>Embryophyta</taxon>
        <taxon>Tracheophyta</taxon>
        <taxon>Spermatophyta</taxon>
        <taxon>Magnoliopsida</taxon>
        <taxon>eudicotyledons</taxon>
        <taxon>Gunneridae</taxon>
        <taxon>Pentapetalae</taxon>
        <taxon>rosids</taxon>
        <taxon>fabids</taxon>
        <taxon>Fabales</taxon>
        <taxon>Fabaceae</taxon>
        <taxon>Papilionoideae</taxon>
        <taxon>50 kb inversion clade</taxon>
        <taxon>NPAAA clade</taxon>
        <taxon>indigoferoid/millettioid clade</taxon>
        <taxon>Phaseoleae</taxon>
        <taxon>Glycine</taxon>
        <taxon>Glycine subgen. Soja</taxon>
    </lineage>
</organism>